<sequence>MTQSQTEVSVKSCSISKFNRLDTLFRNYRQEYKDKNFMNDIIDKFVNKFKILINDEDNEIPSDEKIEIVGMINEVLEN</sequence>
<evidence type="ECO:0000313" key="1">
    <source>
        <dbReference type="EMBL" id="KAF0514373.1"/>
    </source>
</evidence>
<evidence type="ECO:0000313" key="2">
    <source>
        <dbReference type="Proteomes" id="UP000439903"/>
    </source>
</evidence>
<proteinExistence type="predicted"/>
<dbReference type="AlphaFoldDB" id="A0A8H4AMY5"/>
<organism evidence="1 2">
    <name type="scientific">Gigaspora margarita</name>
    <dbReference type="NCBI Taxonomy" id="4874"/>
    <lineage>
        <taxon>Eukaryota</taxon>
        <taxon>Fungi</taxon>
        <taxon>Fungi incertae sedis</taxon>
        <taxon>Mucoromycota</taxon>
        <taxon>Glomeromycotina</taxon>
        <taxon>Glomeromycetes</taxon>
        <taxon>Diversisporales</taxon>
        <taxon>Gigasporaceae</taxon>
        <taxon>Gigaspora</taxon>
    </lineage>
</organism>
<dbReference type="OrthoDB" id="2474349at2759"/>
<accession>A0A8H4AMY5</accession>
<keyword evidence="2" id="KW-1185">Reference proteome</keyword>
<dbReference type="EMBL" id="WTPW01000410">
    <property type="protein sequence ID" value="KAF0514373.1"/>
    <property type="molecule type" value="Genomic_DNA"/>
</dbReference>
<comment type="caution">
    <text evidence="1">The sequence shown here is derived from an EMBL/GenBank/DDBJ whole genome shotgun (WGS) entry which is preliminary data.</text>
</comment>
<name>A0A8H4AMY5_GIGMA</name>
<protein>
    <submittedName>
        <fullName evidence="1">Uncharacterized protein</fullName>
    </submittedName>
</protein>
<reference evidence="1 2" key="1">
    <citation type="journal article" date="2019" name="Environ. Microbiol.">
        <title>At the nexus of three kingdoms: the genome of the mycorrhizal fungus Gigaspora margarita provides insights into plant, endobacterial and fungal interactions.</title>
        <authorList>
            <person name="Venice F."/>
            <person name="Ghignone S."/>
            <person name="Salvioli di Fossalunga A."/>
            <person name="Amselem J."/>
            <person name="Novero M."/>
            <person name="Xianan X."/>
            <person name="Sedzielewska Toro K."/>
            <person name="Morin E."/>
            <person name="Lipzen A."/>
            <person name="Grigoriev I.V."/>
            <person name="Henrissat B."/>
            <person name="Martin F.M."/>
            <person name="Bonfante P."/>
        </authorList>
    </citation>
    <scope>NUCLEOTIDE SEQUENCE [LARGE SCALE GENOMIC DNA]</scope>
    <source>
        <strain evidence="1 2">BEG34</strain>
    </source>
</reference>
<dbReference type="Proteomes" id="UP000439903">
    <property type="component" value="Unassembled WGS sequence"/>
</dbReference>
<gene>
    <name evidence="1" type="ORF">F8M41_017616</name>
</gene>